<gene>
    <name evidence="1" type="ORF">CEPIT_LOCUS40336</name>
</gene>
<evidence type="ECO:0000313" key="2">
    <source>
        <dbReference type="Proteomes" id="UP001152523"/>
    </source>
</evidence>
<protein>
    <submittedName>
        <fullName evidence="1">Uncharacterized protein</fullName>
    </submittedName>
</protein>
<comment type="caution">
    <text evidence="1">The sequence shown here is derived from an EMBL/GenBank/DDBJ whole genome shotgun (WGS) entry which is preliminary data.</text>
</comment>
<organism evidence="1 2">
    <name type="scientific">Cuscuta epithymum</name>
    <dbReference type="NCBI Taxonomy" id="186058"/>
    <lineage>
        <taxon>Eukaryota</taxon>
        <taxon>Viridiplantae</taxon>
        <taxon>Streptophyta</taxon>
        <taxon>Embryophyta</taxon>
        <taxon>Tracheophyta</taxon>
        <taxon>Spermatophyta</taxon>
        <taxon>Magnoliopsida</taxon>
        <taxon>eudicotyledons</taxon>
        <taxon>Gunneridae</taxon>
        <taxon>Pentapetalae</taxon>
        <taxon>asterids</taxon>
        <taxon>lamiids</taxon>
        <taxon>Solanales</taxon>
        <taxon>Convolvulaceae</taxon>
        <taxon>Cuscuteae</taxon>
        <taxon>Cuscuta</taxon>
        <taxon>Cuscuta subgen. Cuscuta</taxon>
    </lineage>
</organism>
<keyword evidence="2" id="KW-1185">Reference proteome</keyword>
<proteinExistence type="predicted"/>
<sequence>MQSGGTNFKIKYIFQKTKDDNHLIIFRASFLCNEYTSSSSHNSGSIGTNLKTPIGALTKSVLLAFRCLFILLLKSSTFMSSTNETSYLACSPFVFPFASLRFLRFGILMQHKCLIQRNHCSQ</sequence>
<dbReference type="AlphaFoldDB" id="A0AAV0G6K1"/>
<reference evidence="1" key="1">
    <citation type="submission" date="2022-07" db="EMBL/GenBank/DDBJ databases">
        <authorList>
            <person name="Macas J."/>
            <person name="Novak P."/>
            <person name="Neumann P."/>
        </authorList>
    </citation>
    <scope>NUCLEOTIDE SEQUENCE</scope>
</reference>
<name>A0AAV0G6K1_9ASTE</name>
<evidence type="ECO:0000313" key="1">
    <source>
        <dbReference type="EMBL" id="CAH9143011.1"/>
    </source>
</evidence>
<dbReference type="EMBL" id="CAMAPF010001045">
    <property type="protein sequence ID" value="CAH9143011.1"/>
    <property type="molecule type" value="Genomic_DNA"/>
</dbReference>
<accession>A0AAV0G6K1</accession>
<dbReference type="Proteomes" id="UP001152523">
    <property type="component" value="Unassembled WGS sequence"/>
</dbReference>